<proteinExistence type="predicted"/>
<evidence type="ECO:0000259" key="3">
    <source>
        <dbReference type="Pfam" id="PF01425"/>
    </source>
</evidence>
<reference evidence="4 5" key="1">
    <citation type="submission" date="2007-10" db="EMBL/GenBank/DDBJ databases">
        <authorList>
            <person name="Wagner-Dobler I."/>
            <person name="Ferriera S."/>
            <person name="Johnson J."/>
            <person name="Kravitz S."/>
            <person name="Beeson K."/>
            <person name="Sutton G."/>
            <person name="Rogers Y.-H."/>
            <person name="Friedman R."/>
            <person name="Frazier M."/>
            <person name="Venter J.C."/>
        </authorList>
    </citation>
    <scope>NUCLEOTIDE SEQUENCE [LARGE SCALE GENOMIC DNA]</scope>
    <source>
        <strain evidence="4 5">DFL-43</strain>
    </source>
</reference>
<evidence type="ECO:0000256" key="2">
    <source>
        <dbReference type="ARBA" id="ARBA00021874"/>
    </source>
</evidence>
<dbReference type="STRING" id="411684.HPDFL43_16486"/>
<dbReference type="InterPro" id="IPR023631">
    <property type="entry name" value="Amidase_dom"/>
</dbReference>
<evidence type="ECO:0000313" key="5">
    <source>
        <dbReference type="Proteomes" id="UP000004291"/>
    </source>
</evidence>
<keyword evidence="4" id="KW-0436">Ligase</keyword>
<reference evidence="4 5" key="2">
    <citation type="submission" date="2012-06" db="EMBL/GenBank/DDBJ databases">
        <authorList>
            <person name="Fiebig A."/>
        </authorList>
    </citation>
    <scope>NUCLEOTIDE SEQUENCE [LARGE SCALE GENOMIC DNA]</scope>
    <source>
        <strain evidence="4 5">DFL-43</strain>
    </source>
</reference>
<dbReference type="PROSITE" id="PS00571">
    <property type="entry name" value="AMIDASES"/>
    <property type="match status" value="1"/>
</dbReference>
<dbReference type="GO" id="GO:0016740">
    <property type="term" value="F:transferase activity"/>
    <property type="evidence" value="ECO:0007669"/>
    <property type="project" value="UniProtKB-KW"/>
</dbReference>
<keyword evidence="5" id="KW-1185">Reference proteome</keyword>
<comment type="caution">
    <text evidence="4">The sequence shown here is derived from an EMBL/GenBank/DDBJ whole genome shotgun (WGS) entry which is preliminary data.</text>
</comment>
<dbReference type="InterPro" id="IPR020556">
    <property type="entry name" value="Amidase_CS"/>
</dbReference>
<accession>A9D7J6</accession>
<dbReference type="HOGENOM" id="CLU_009600_0_3_5"/>
<sequence>MSIKDKMAPAAHGFDPTSEAWALYGGLVEATLSSVDGMLASVPADAVELPAGKMGKSAPVPSEIGYGPRGTGDLCDLVAQLTSGETSPTKEVAAALERASARDNAYHGVIALEADRAMADAEKLEAKPSAERGILAGAPYARKDLFKREGYRAENGALIFKGQIADNTSTVIERLDAAGGIDIGRLAMAELAMSPTGFNAHTKHPRNPWNPAHVTGGSSSGSAVAVAAGYVRFALGTDTGGSIRHPAAMSGLTGIKPTANRVSRAGVWPLSWSLDCVGPLARSARDCGLVLDLISGLDPRDTSAGSVATARPPLTGDLSGKTIAVPKGYYFETVTPAVKASLDAAIETFKSAGATIVETAGPAMTAVNTMAHLVLAVEASAQLAPHFTDPDCSIGRQVRDRLEPGMFYSGIHYATALRVRATLRGKWIAEAMEGADIAFIPAIACEVPTIEETTQGDPKLVSAAIAKLTHTTRGINYLGLPALVAPCGEDAKGLPIAFQLVGRPDDEASLIEIADAFQLKTDWHTRTPTDRSIS</sequence>
<dbReference type="InterPro" id="IPR036928">
    <property type="entry name" value="AS_sf"/>
</dbReference>
<evidence type="ECO:0000256" key="1">
    <source>
        <dbReference type="ARBA" id="ARBA00003871"/>
    </source>
</evidence>
<dbReference type="RefSeq" id="WP_007199048.1">
    <property type="nucleotide sequence ID" value="NZ_CM002917.1"/>
</dbReference>
<dbReference type="Pfam" id="PF01425">
    <property type="entry name" value="Amidase"/>
    <property type="match status" value="1"/>
</dbReference>
<dbReference type="AlphaFoldDB" id="A9D7J6"/>
<dbReference type="PANTHER" id="PTHR11895:SF176">
    <property type="entry name" value="AMIDASE AMID-RELATED"/>
    <property type="match status" value="1"/>
</dbReference>
<dbReference type="OrthoDB" id="9777859at2"/>
<dbReference type="Proteomes" id="UP000004291">
    <property type="component" value="Chromosome"/>
</dbReference>
<dbReference type="InterPro" id="IPR000120">
    <property type="entry name" value="Amidase"/>
</dbReference>
<comment type="function">
    <text evidence="1">Hydrolyzes indole-3-acetamide (IAM) into indole-3-acetic acid (IAA).</text>
</comment>
<dbReference type="Gene3D" id="3.90.1300.10">
    <property type="entry name" value="Amidase signature (AS) domain"/>
    <property type="match status" value="1"/>
</dbReference>
<feature type="domain" description="Amidase" evidence="3">
    <location>
        <begin position="92"/>
        <end position="510"/>
    </location>
</feature>
<dbReference type="eggNOG" id="COG0154">
    <property type="taxonomic scope" value="Bacteria"/>
</dbReference>
<keyword evidence="4" id="KW-0808">Transferase</keyword>
<dbReference type="GO" id="GO:0016874">
    <property type="term" value="F:ligase activity"/>
    <property type="evidence" value="ECO:0007669"/>
    <property type="project" value="UniProtKB-KW"/>
</dbReference>
<dbReference type="PANTHER" id="PTHR11895">
    <property type="entry name" value="TRANSAMIDASE"/>
    <property type="match status" value="1"/>
</dbReference>
<dbReference type="SUPFAM" id="SSF75304">
    <property type="entry name" value="Amidase signature (AS) enzymes"/>
    <property type="match status" value="1"/>
</dbReference>
<evidence type="ECO:0000313" key="4">
    <source>
        <dbReference type="EMBL" id="EDQ33091.1"/>
    </source>
</evidence>
<name>A9D7J6_HOEPD</name>
<protein>
    <recommendedName>
        <fullName evidence="2">Indoleacetamide hydrolase</fullName>
    </recommendedName>
</protein>
<organism evidence="4 5">
    <name type="scientific">Hoeflea phototrophica (strain DSM 17068 / NCIMB 14078 / DFL-43)</name>
    <dbReference type="NCBI Taxonomy" id="411684"/>
    <lineage>
        <taxon>Bacteria</taxon>
        <taxon>Pseudomonadati</taxon>
        <taxon>Pseudomonadota</taxon>
        <taxon>Alphaproteobacteria</taxon>
        <taxon>Hyphomicrobiales</taxon>
        <taxon>Rhizobiaceae</taxon>
        <taxon>Hoeflea</taxon>
    </lineage>
</organism>
<gene>
    <name evidence="4" type="ORF">HPDFL43_16486</name>
</gene>
<dbReference type="EMBL" id="ABIA03000004">
    <property type="protein sequence ID" value="EDQ33091.1"/>
    <property type="molecule type" value="Genomic_DNA"/>
</dbReference>